<sequence>MEEALKNSDCELNKNVNENAENSESGFSYLIYRLIAVADQNRSTAALLGCLFLITVLDILFDLYLFEPYVDLI</sequence>
<name>A0A382XRI7_9ZZZZ</name>
<feature type="transmembrane region" description="Helical" evidence="1">
    <location>
        <begin position="45"/>
        <end position="66"/>
    </location>
</feature>
<accession>A0A382XRI7</accession>
<evidence type="ECO:0000313" key="2">
    <source>
        <dbReference type="EMBL" id="SVD73747.1"/>
    </source>
</evidence>
<keyword evidence="1" id="KW-0472">Membrane</keyword>
<evidence type="ECO:0000256" key="1">
    <source>
        <dbReference type="SAM" id="Phobius"/>
    </source>
</evidence>
<organism evidence="2">
    <name type="scientific">marine metagenome</name>
    <dbReference type="NCBI Taxonomy" id="408172"/>
    <lineage>
        <taxon>unclassified sequences</taxon>
        <taxon>metagenomes</taxon>
        <taxon>ecological metagenomes</taxon>
    </lineage>
</organism>
<dbReference type="EMBL" id="UINC01169951">
    <property type="protein sequence ID" value="SVD73747.1"/>
    <property type="molecule type" value="Genomic_DNA"/>
</dbReference>
<feature type="non-terminal residue" evidence="2">
    <location>
        <position position="73"/>
    </location>
</feature>
<reference evidence="2" key="1">
    <citation type="submission" date="2018-05" db="EMBL/GenBank/DDBJ databases">
        <authorList>
            <person name="Lanie J.A."/>
            <person name="Ng W.-L."/>
            <person name="Kazmierczak K.M."/>
            <person name="Andrzejewski T.M."/>
            <person name="Davidsen T.M."/>
            <person name="Wayne K.J."/>
            <person name="Tettelin H."/>
            <person name="Glass J.I."/>
            <person name="Rusch D."/>
            <person name="Podicherti R."/>
            <person name="Tsui H.-C.T."/>
            <person name="Winkler M.E."/>
        </authorList>
    </citation>
    <scope>NUCLEOTIDE SEQUENCE</scope>
</reference>
<proteinExistence type="predicted"/>
<protein>
    <submittedName>
        <fullName evidence="2">Uncharacterized protein</fullName>
    </submittedName>
</protein>
<gene>
    <name evidence="2" type="ORF">METZ01_LOCUS426601</name>
</gene>
<keyword evidence="1" id="KW-0812">Transmembrane</keyword>
<keyword evidence="1" id="KW-1133">Transmembrane helix</keyword>
<dbReference type="AlphaFoldDB" id="A0A382XRI7"/>